<accession>A0A1S9RAX6</accession>
<feature type="compositionally biased region" description="Basic and acidic residues" evidence="1">
    <location>
        <begin position="642"/>
        <end position="677"/>
    </location>
</feature>
<name>A0A1S9RAX6_PENBI</name>
<dbReference type="EMBL" id="LJBN01000216">
    <property type="protein sequence ID" value="OOQ82561.1"/>
    <property type="molecule type" value="Genomic_DNA"/>
</dbReference>
<feature type="region of interest" description="Disordered" evidence="1">
    <location>
        <begin position="635"/>
        <end position="694"/>
    </location>
</feature>
<feature type="compositionally biased region" description="Polar residues" evidence="1">
    <location>
        <begin position="74"/>
        <end position="86"/>
    </location>
</feature>
<evidence type="ECO:0000313" key="2">
    <source>
        <dbReference type="EMBL" id="OOQ82561.1"/>
    </source>
</evidence>
<comment type="caution">
    <text evidence="2">The sequence shown here is derived from an EMBL/GenBank/DDBJ whole genome shotgun (WGS) entry which is preliminary data.</text>
</comment>
<gene>
    <name evidence="2" type="ORF">PEBR_40170</name>
</gene>
<feature type="compositionally biased region" description="Basic and acidic residues" evidence="1">
    <location>
        <begin position="144"/>
        <end position="155"/>
    </location>
</feature>
<sequence>MSTCLHLGPADFSDNHTLLTLSGRVAVCRYGYEHDSFSEDADPCADNNFRSFGYPVLAFGTLSSVGLPRLGAMSSGNDSSGSQAPRKTSPEDNRPRFAFVTETSQSNARSHAMREHWRQRHSRNNSTKARRSQPKLLPNISSAADRDIRNHEIVAHAHSSRSRGSQSSGRQCSESSSTETDQDREERVELIGVPTQLLGGLSRALSSSRLDPFQTFPVRLTSQHHKLLHHWIGTHATMMFEDLDIPSFNPMKDVWFPLDLSNASSFNAIMAHAAAHLSHLYAGTSPQNGTNSADALKYKAEAVRILHEWLSDPQKALSYDAFAAVIRLLTFERYWGTAEEWNIHRMGLQRMIEAKGGIGQLHDNWRLELVVYLVSLMSKPSWFEPTNNISEVSEPSADAFALDPSLDFQKIRCLWLISFIQDLRTFMGFSSRFYVQGLSTYPSLYQAVLHLRDEFQSSYSDTSITPGTSPSDYDRLTCLFSICLMIQESISSPPPIDAVSNPFWSSGLDILDGALLQSRGLWNFSVQNLRPFLHQHLVDTYSDGMQKIEYVRRMTEILSQVSPEARIGVEKCLLNMLCRSKGAQAAFLVDDGWTPDSLLSYTNVIRSYSPCPEQTSQEPVHQQEGFFERILHRHHQNQDAQYQKEPDQDKSGKDEHDHDEHDKKKGESELDKMKDYLHEDEELEAEGRTYGGLM</sequence>
<dbReference type="Proteomes" id="UP000190744">
    <property type="component" value="Unassembled WGS sequence"/>
</dbReference>
<feature type="compositionally biased region" description="Basic residues" evidence="1">
    <location>
        <begin position="117"/>
        <end position="133"/>
    </location>
</feature>
<reference evidence="3" key="1">
    <citation type="submission" date="2015-09" db="EMBL/GenBank/DDBJ databases">
        <authorList>
            <person name="Fill T.P."/>
            <person name="Baretta J.F."/>
            <person name="de Almeida L.G."/>
            <person name="Rocha M."/>
            <person name="de Souza D.H."/>
            <person name="Malavazi I."/>
            <person name="Cerdeira L.T."/>
            <person name="Hong H."/>
            <person name="Samborskyy M."/>
            <person name="de Vasconcelos A.T."/>
            <person name="Leadlay P."/>
            <person name="Rodrigues-Filho E."/>
        </authorList>
    </citation>
    <scope>NUCLEOTIDE SEQUENCE [LARGE SCALE GENOMIC DNA]</scope>
    <source>
        <strain evidence="3">LaBioMMi 136</strain>
    </source>
</reference>
<evidence type="ECO:0000313" key="3">
    <source>
        <dbReference type="Proteomes" id="UP000190744"/>
    </source>
</evidence>
<dbReference type="Pfam" id="PF11951">
    <property type="entry name" value="Fungal_trans_2"/>
    <property type="match status" value="1"/>
</dbReference>
<evidence type="ECO:0000256" key="1">
    <source>
        <dbReference type="SAM" id="MobiDB-lite"/>
    </source>
</evidence>
<protein>
    <submittedName>
        <fullName evidence="2">Uncharacterized protein</fullName>
    </submittedName>
</protein>
<proteinExistence type="predicted"/>
<feature type="region of interest" description="Disordered" evidence="1">
    <location>
        <begin position="73"/>
        <end position="186"/>
    </location>
</feature>
<organism evidence="2 3">
    <name type="scientific">Penicillium brasilianum</name>
    <dbReference type="NCBI Taxonomy" id="104259"/>
    <lineage>
        <taxon>Eukaryota</taxon>
        <taxon>Fungi</taxon>
        <taxon>Dikarya</taxon>
        <taxon>Ascomycota</taxon>
        <taxon>Pezizomycotina</taxon>
        <taxon>Eurotiomycetes</taxon>
        <taxon>Eurotiomycetidae</taxon>
        <taxon>Eurotiales</taxon>
        <taxon>Aspergillaceae</taxon>
        <taxon>Penicillium</taxon>
    </lineage>
</organism>
<dbReference type="PANTHER" id="PTHR37540">
    <property type="entry name" value="TRANSCRIPTION FACTOR (ACR-2), PUTATIVE-RELATED-RELATED"/>
    <property type="match status" value="1"/>
</dbReference>
<feature type="compositionally biased region" description="Low complexity" evidence="1">
    <location>
        <begin position="162"/>
        <end position="177"/>
    </location>
</feature>
<dbReference type="PANTHER" id="PTHR37540:SF5">
    <property type="entry name" value="TRANSCRIPTION FACTOR DOMAIN-CONTAINING PROTEIN"/>
    <property type="match status" value="1"/>
</dbReference>
<dbReference type="InterPro" id="IPR021858">
    <property type="entry name" value="Fun_TF"/>
</dbReference>
<dbReference type="AlphaFoldDB" id="A0A1S9RAX6"/>